<dbReference type="Pfam" id="PF13673">
    <property type="entry name" value="Acetyltransf_10"/>
    <property type="match status" value="1"/>
</dbReference>
<comment type="caution">
    <text evidence="2">The sequence shown here is derived from an EMBL/GenBank/DDBJ whole genome shotgun (WGS) entry which is preliminary data.</text>
</comment>
<dbReference type="GeneID" id="80817787"/>
<dbReference type="PANTHER" id="PTHR13355">
    <property type="entry name" value="GLUCOSAMINE 6-PHOSPHATE N-ACETYLTRANSFERASE"/>
    <property type="match status" value="1"/>
</dbReference>
<proteinExistence type="predicted"/>
<evidence type="ECO:0000313" key="2">
    <source>
        <dbReference type="EMBL" id="SEJ22139.1"/>
    </source>
</evidence>
<dbReference type="SUPFAM" id="SSF55729">
    <property type="entry name" value="Acyl-CoA N-acyltransferases (Nat)"/>
    <property type="match status" value="1"/>
</dbReference>
<keyword evidence="3" id="KW-1185">Reference proteome</keyword>
<feature type="domain" description="N-acetyltransferase" evidence="1">
    <location>
        <begin position="1"/>
        <end position="140"/>
    </location>
</feature>
<sequence>MSATITRTDDLETCLKLRFEVFVDEQGVPPEIERDAYDEIALHLLATEGDRALGTARVLPNGEIGKIGRVCVIKAARGTGLGAALIRAALDEMRADGRFSKAALGSQLHAIPFYEKLGFAAYGEVFDDAGIPHRMMERAL</sequence>
<organism evidence="2 3">
    <name type="scientific">Marinovum algicola</name>
    <dbReference type="NCBI Taxonomy" id="42444"/>
    <lineage>
        <taxon>Bacteria</taxon>
        <taxon>Pseudomonadati</taxon>
        <taxon>Pseudomonadota</taxon>
        <taxon>Alphaproteobacteria</taxon>
        <taxon>Rhodobacterales</taxon>
        <taxon>Roseobacteraceae</taxon>
        <taxon>Marinovum</taxon>
    </lineage>
</organism>
<dbReference type="PROSITE" id="PS51186">
    <property type="entry name" value="GNAT"/>
    <property type="match status" value="1"/>
</dbReference>
<dbReference type="CDD" id="cd04301">
    <property type="entry name" value="NAT_SF"/>
    <property type="match status" value="1"/>
</dbReference>
<dbReference type="AlphaFoldDB" id="A0A975ZMU3"/>
<dbReference type="Proteomes" id="UP000182932">
    <property type="component" value="Unassembled WGS sequence"/>
</dbReference>
<dbReference type="Gene3D" id="3.40.630.30">
    <property type="match status" value="1"/>
</dbReference>
<dbReference type="PANTHER" id="PTHR13355:SF11">
    <property type="entry name" value="GLUCOSAMINE 6-PHOSPHATE N-ACETYLTRANSFERASE"/>
    <property type="match status" value="1"/>
</dbReference>
<evidence type="ECO:0000259" key="1">
    <source>
        <dbReference type="PROSITE" id="PS51186"/>
    </source>
</evidence>
<dbReference type="GO" id="GO:0004343">
    <property type="term" value="F:glucosamine 6-phosphate N-acetyltransferase activity"/>
    <property type="evidence" value="ECO:0007669"/>
    <property type="project" value="TreeGrafter"/>
</dbReference>
<gene>
    <name evidence="2" type="ORF">SAMN04487940_10497</name>
</gene>
<dbReference type="RefSeq" id="WP_074835916.1">
    <property type="nucleotide sequence ID" value="NZ_CATMKJ010000005.1"/>
</dbReference>
<reference evidence="2 3" key="1">
    <citation type="submission" date="2016-10" db="EMBL/GenBank/DDBJ databases">
        <authorList>
            <person name="Varghese N."/>
            <person name="Submissions S."/>
        </authorList>
    </citation>
    <scope>NUCLEOTIDE SEQUENCE [LARGE SCALE GENOMIC DNA]</scope>
    <source>
        <strain evidence="2 3">FF3</strain>
    </source>
</reference>
<protein>
    <submittedName>
        <fullName evidence="2">Predicted N-acyltransferase, GNAT family</fullName>
    </submittedName>
</protein>
<dbReference type="EMBL" id="FNYY01000004">
    <property type="protein sequence ID" value="SEJ22139.1"/>
    <property type="molecule type" value="Genomic_DNA"/>
</dbReference>
<dbReference type="InterPro" id="IPR039143">
    <property type="entry name" value="GNPNAT1-like"/>
</dbReference>
<evidence type="ECO:0000313" key="3">
    <source>
        <dbReference type="Proteomes" id="UP000182932"/>
    </source>
</evidence>
<accession>A0A975ZMU3</accession>
<dbReference type="InterPro" id="IPR000182">
    <property type="entry name" value="GNAT_dom"/>
</dbReference>
<name>A0A975ZMU3_9RHOB</name>
<dbReference type="InterPro" id="IPR016181">
    <property type="entry name" value="Acyl_CoA_acyltransferase"/>
</dbReference>